<sequence length="75" mass="8582">MERLQSFCNCLGQKINFQIKYVCSKNVSDDLAKDLSAYCGMPIVKDMGKYIRMQTVHGRLSKLSCKHILDRVVDP</sequence>
<dbReference type="EMBL" id="EQ973785">
    <property type="protein sequence ID" value="EEF47978.1"/>
    <property type="molecule type" value="Genomic_DNA"/>
</dbReference>
<evidence type="ECO:0000313" key="2">
    <source>
        <dbReference type="Proteomes" id="UP000008311"/>
    </source>
</evidence>
<reference evidence="2" key="1">
    <citation type="journal article" date="2010" name="Nat. Biotechnol.">
        <title>Draft genome sequence of the oilseed species Ricinus communis.</title>
        <authorList>
            <person name="Chan A.P."/>
            <person name="Crabtree J."/>
            <person name="Zhao Q."/>
            <person name="Lorenzi H."/>
            <person name="Orvis J."/>
            <person name="Puiu D."/>
            <person name="Melake-Berhan A."/>
            <person name="Jones K.M."/>
            <person name="Redman J."/>
            <person name="Chen G."/>
            <person name="Cahoon E.B."/>
            <person name="Gedil M."/>
            <person name="Stanke M."/>
            <person name="Haas B.J."/>
            <person name="Wortman J.R."/>
            <person name="Fraser-Liggett C.M."/>
            <person name="Ravel J."/>
            <person name="Rabinowicz P.D."/>
        </authorList>
    </citation>
    <scope>NUCLEOTIDE SEQUENCE [LARGE SCALE GENOMIC DNA]</scope>
    <source>
        <strain evidence="2">cv. Hale</strain>
    </source>
</reference>
<name>B9RKW3_RICCO</name>
<organism evidence="1 2">
    <name type="scientific">Ricinus communis</name>
    <name type="common">Castor bean</name>
    <dbReference type="NCBI Taxonomy" id="3988"/>
    <lineage>
        <taxon>Eukaryota</taxon>
        <taxon>Viridiplantae</taxon>
        <taxon>Streptophyta</taxon>
        <taxon>Embryophyta</taxon>
        <taxon>Tracheophyta</taxon>
        <taxon>Spermatophyta</taxon>
        <taxon>Magnoliopsida</taxon>
        <taxon>eudicotyledons</taxon>
        <taxon>Gunneridae</taxon>
        <taxon>Pentapetalae</taxon>
        <taxon>rosids</taxon>
        <taxon>fabids</taxon>
        <taxon>Malpighiales</taxon>
        <taxon>Euphorbiaceae</taxon>
        <taxon>Acalyphoideae</taxon>
        <taxon>Acalypheae</taxon>
        <taxon>Ricinus</taxon>
    </lineage>
</organism>
<keyword evidence="2" id="KW-1185">Reference proteome</keyword>
<gene>
    <name evidence="1" type="ORF">RCOM_1563610</name>
</gene>
<evidence type="ECO:0000313" key="1">
    <source>
        <dbReference type="EMBL" id="EEF47978.1"/>
    </source>
</evidence>
<accession>B9RKW3</accession>
<protein>
    <submittedName>
        <fullName evidence="1">Uncharacterized protein</fullName>
    </submittedName>
</protein>
<dbReference type="AlphaFoldDB" id="B9RKW3"/>
<dbReference type="InParanoid" id="B9RKW3"/>
<proteinExistence type="predicted"/>
<dbReference type="Proteomes" id="UP000008311">
    <property type="component" value="Unassembled WGS sequence"/>
</dbReference>